<dbReference type="EMBL" id="BAAARY010000044">
    <property type="protein sequence ID" value="GAA2533078.1"/>
    <property type="molecule type" value="Genomic_DNA"/>
</dbReference>
<keyword evidence="3" id="KW-1185">Reference proteome</keyword>
<evidence type="ECO:0000313" key="3">
    <source>
        <dbReference type="Proteomes" id="UP001499978"/>
    </source>
</evidence>
<comment type="caution">
    <text evidence="2">The sequence shown here is derived from an EMBL/GenBank/DDBJ whole genome shotgun (WGS) entry which is preliminary data.</text>
</comment>
<feature type="domain" description="Immunity protein 40" evidence="1">
    <location>
        <begin position="23"/>
        <end position="86"/>
    </location>
</feature>
<reference evidence="3" key="1">
    <citation type="journal article" date="2019" name="Int. J. Syst. Evol. Microbiol.">
        <title>The Global Catalogue of Microorganisms (GCM) 10K type strain sequencing project: providing services to taxonomists for standard genome sequencing and annotation.</title>
        <authorList>
            <consortium name="The Broad Institute Genomics Platform"/>
            <consortium name="The Broad Institute Genome Sequencing Center for Infectious Disease"/>
            <person name="Wu L."/>
            <person name="Ma J."/>
        </authorList>
    </citation>
    <scope>NUCLEOTIDE SEQUENCE [LARGE SCALE GENOMIC DNA]</scope>
    <source>
        <strain evidence="3">JCM 3367</strain>
    </source>
</reference>
<dbReference type="InterPro" id="IPR029080">
    <property type="entry name" value="Imm40"/>
</dbReference>
<protein>
    <recommendedName>
        <fullName evidence="1">Immunity protein 40 domain-containing protein</fullName>
    </recommendedName>
</protein>
<gene>
    <name evidence="2" type="ORF">GCM10010201_35720</name>
</gene>
<dbReference type="Proteomes" id="UP001499978">
    <property type="component" value="Unassembled WGS sequence"/>
</dbReference>
<accession>A0ABP6B231</accession>
<dbReference type="Pfam" id="PF15569">
    <property type="entry name" value="Imm40"/>
    <property type="match status" value="1"/>
</dbReference>
<sequence>MGHDHHHDPPPRPPPTHLKPLFTRLLVVLGGDLWEHEDGKYYPSGESWYVDSREGESPRDREARVRVAAIEFFELYIGADDKGVTFVVKSGASVPN</sequence>
<name>A0ABP6B231_9ACTN</name>
<evidence type="ECO:0000259" key="1">
    <source>
        <dbReference type="Pfam" id="PF15569"/>
    </source>
</evidence>
<proteinExistence type="predicted"/>
<organism evidence="2 3">
    <name type="scientific">Pilimelia columellifera subsp. columellifera</name>
    <dbReference type="NCBI Taxonomy" id="706583"/>
    <lineage>
        <taxon>Bacteria</taxon>
        <taxon>Bacillati</taxon>
        <taxon>Actinomycetota</taxon>
        <taxon>Actinomycetes</taxon>
        <taxon>Micromonosporales</taxon>
        <taxon>Micromonosporaceae</taxon>
        <taxon>Pilimelia</taxon>
    </lineage>
</organism>
<evidence type="ECO:0000313" key="2">
    <source>
        <dbReference type="EMBL" id="GAA2533078.1"/>
    </source>
</evidence>